<sequence length="82" mass="8900">MCTRRQNLDNKFGGVAVDAYVASNVIFVGQVTVWDGASVWPGCVLRNDLNKIGVDSRSNVQERSVLHAAGLLPQIVDLNSFP</sequence>
<comment type="caution">
    <text evidence="1">The sequence shown here is derived from an EMBL/GenBank/DDBJ whole genome shotgun (WGS) entry which is preliminary data.</text>
</comment>
<dbReference type="Gene3D" id="2.160.10.10">
    <property type="entry name" value="Hexapeptide repeat proteins"/>
    <property type="match status" value="1"/>
</dbReference>
<accession>A0ABD1NIN0</accession>
<dbReference type="PANTHER" id="PTHR13061:SF29">
    <property type="entry name" value="GAMMA CARBONIC ANHYDRASE-LIKE 1, MITOCHONDRIAL-RELATED"/>
    <property type="match status" value="1"/>
</dbReference>
<gene>
    <name evidence="1" type="ORF">Fmac_001984</name>
</gene>
<dbReference type="PANTHER" id="PTHR13061">
    <property type="entry name" value="DYNACTIN SUBUNIT P25"/>
    <property type="match status" value="1"/>
</dbReference>
<dbReference type="SUPFAM" id="SSF51161">
    <property type="entry name" value="Trimeric LpxA-like enzymes"/>
    <property type="match status" value="1"/>
</dbReference>
<organism evidence="1 2">
    <name type="scientific">Flemingia macrophylla</name>
    <dbReference type="NCBI Taxonomy" id="520843"/>
    <lineage>
        <taxon>Eukaryota</taxon>
        <taxon>Viridiplantae</taxon>
        <taxon>Streptophyta</taxon>
        <taxon>Embryophyta</taxon>
        <taxon>Tracheophyta</taxon>
        <taxon>Spermatophyta</taxon>
        <taxon>Magnoliopsida</taxon>
        <taxon>eudicotyledons</taxon>
        <taxon>Gunneridae</taxon>
        <taxon>Pentapetalae</taxon>
        <taxon>rosids</taxon>
        <taxon>fabids</taxon>
        <taxon>Fabales</taxon>
        <taxon>Fabaceae</taxon>
        <taxon>Papilionoideae</taxon>
        <taxon>50 kb inversion clade</taxon>
        <taxon>NPAAA clade</taxon>
        <taxon>indigoferoid/millettioid clade</taxon>
        <taxon>Phaseoleae</taxon>
        <taxon>Flemingia</taxon>
    </lineage>
</organism>
<evidence type="ECO:0000313" key="2">
    <source>
        <dbReference type="Proteomes" id="UP001603857"/>
    </source>
</evidence>
<proteinExistence type="predicted"/>
<dbReference type="AlphaFoldDB" id="A0ABD1NIN0"/>
<protein>
    <submittedName>
        <fullName evidence="1">Uncharacterized protein</fullName>
    </submittedName>
</protein>
<name>A0ABD1NIN0_9FABA</name>
<keyword evidence="2" id="KW-1185">Reference proteome</keyword>
<evidence type="ECO:0000313" key="1">
    <source>
        <dbReference type="EMBL" id="KAL2347984.1"/>
    </source>
</evidence>
<dbReference type="InterPro" id="IPR050484">
    <property type="entry name" value="Transf_Hexapept/Carb_Anhydrase"/>
</dbReference>
<dbReference type="Proteomes" id="UP001603857">
    <property type="component" value="Unassembled WGS sequence"/>
</dbReference>
<dbReference type="EMBL" id="JBGMDY010000001">
    <property type="protein sequence ID" value="KAL2347984.1"/>
    <property type="molecule type" value="Genomic_DNA"/>
</dbReference>
<dbReference type="InterPro" id="IPR011004">
    <property type="entry name" value="Trimer_LpxA-like_sf"/>
</dbReference>
<reference evidence="1 2" key="1">
    <citation type="submission" date="2024-08" db="EMBL/GenBank/DDBJ databases">
        <title>Insights into the chromosomal genome structure of Flemingia macrophylla.</title>
        <authorList>
            <person name="Ding Y."/>
            <person name="Zhao Y."/>
            <person name="Bi W."/>
            <person name="Wu M."/>
            <person name="Zhao G."/>
            <person name="Gong Y."/>
            <person name="Li W."/>
            <person name="Zhang P."/>
        </authorList>
    </citation>
    <scope>NUCLEOTIDE SEQUENCE [LARGE SCALE GENOMIC DNA]</scope>
    <source>
        <strain evidence="1">DYQJB</strain>
        <tissue evidence="1">Leaf</tissue>
    </source>
</reference>